<sequence length="223" mass="25380">MNVDEAICKRKATRAMLSTPISAVTIKELIELAGRTPSWGNSQPWDVSVVTGDKLATLKMRWRKEFSQGIPPARPDIAAPGHKDWDKVPRCSENIIRWKKHRLEEMDISSEQHDKYSMDLMLDFYHAPVCIYLGLHQSHGAYSFYDIGAFSQTLMLAAAERGIQSIPAFSLVYFGDILHEELNIAEDISLFMGICLGYADDSHIMNQPNSERIPSEQFMHCYR</sequence>
<dbReference type="EMBL" id="CP042469">
    <property type="protein sequence ID" value="QOX64710.1"/>
    <property type="molecule type" value="Genomic_DNA"/>
</dbReference>
<protein>
    <submittedName>
        <fullName evidence="1">Uncharacterized protein</fullName>
    </submittedName>
</protein>
<evidence type="ECO:0000313" key="1">
    <source>
        <dbReference type="EMBL" id="QOX64710.1"/>
    </source>
</evidence>
<name>A0ACD1AEX1_9FIRM</name>
<accession>A0ACD1AEX1</accession>
<gene>
    <name evidence="1" type="ORF">FRZ06_15835</name>
</gene>
<reference evidence="1" key="1">
    <citation type="submission" date="2019-08" db="EMBL/GenBank/DDBJ databases">
        <title>Genome sequence of Clostridiales bacterium MT110.</title>
        <authorList>
            <person name="Cao J."/>
        </authorList>
    </citation>
    <scope>NUCLEOTIDE SEQUENCE</scope>
    <source>
        <strain evidence="1">MT110</strain>
    </source>
</reference>
<evidence type="ECO:0000313" key="2">
    <source>
        <dbReference type="Proteomes" id="UP000594014"/>
    </source>
</evidence>
<dbReference type="Proteomes" id="UP000594014">
    <property type="component" value="Chromosome"/>
</dbReference>
<proteinExistence type="predicted"/>
<organism evidence="1 2">
    <name type="scientific">Anoxybacterium hadale</name>
    <dbReference type="NCBI Taxonomy" id="3408580"/>
    <lineage>
        <taxon>Bacteria</taxon>
        <taxon>Bacillati</taxon>
        <taxon>Bacillota</taxon>
        <taxon>Clostridia</taxon>
        <taxon>Peptostreptococcales</taxon>
        <taxon>Anaerovoracaceae</taxon>
        <taxon>Anoxybacterium</taxon>
    </lineage>
</organism>
<keyword evidence="2" id="KW-1185">Reference proteome</keyword>